<organism evidence="3 4">
    <name type="scientific">Neorhodopirellula lusitana</name>
    <dbReference type="NCBI Taxonomy" id="445327"/>
    <lineage>
        <taxon>Bacteria</taxon>
        <taxon>Pseudomonadati</taxon>
        <taxon>Planctomycetota</taxon>
        <taxon>Planctomycetia</taxon>
        <taxon>Pirellulales</taxon>
        <taxon>Pirellulaceae</taxon>
        <taxon>Neorhodopirellula</taxon>
    </lineage>
</organism>
<feature type="region of interest" description="Disordered" evidence="1">
    <location>
        <begin position="1"/>
        <end position="54"/>
    </location>
</feature>
<comment type="caution">
    <text evidence="3">The sequence shown here is derived from an EMBL/GenBank/DDBJ whole genome shotgun (WGS) entry which is preliminary data.</text>
</comment>
<feature type="compositionally biased region" description="Polar residues" evidence="1">
    <location>
        <begin position="45"/>
        <end position="54"/>
    </location>
</feature>
<proteinExistence type="predicted"/>
<protein>
    <submittedName>
        <fullName evidence="3">HEAT repeat-containing protein</fullName>
    </submittedName>
</protein>
<evidence type="ECO:0000313" key="3">
    <source>
        <dbReference type="EMBL" id="SMP50719.1"/>
    </source>
</evidence>
<keyword evidence="2" id="KW-1133">Transmembrane helix</keyword>
<dbReference type="InterPro" id="IPR016024">
    <property type="entry name" value="ARM-type_fold"/>
</dbReference>
<dbReference type="EMBL" id="FXUG01000003">
    <property type="protein sequence ID" value="SMP50719.1"/>
    <property type="molecule type" value="Genomic_DNA"/>
</dbReference>
<dbReference type="Gene3D" id="1.25.10.10">
    <property type="entry name" value="Leucine-rich Repeat Variant"/>
    <property type="match status" value="1"/>
</dbReference>
<dbReference type="RefSeq" id="WP_283431966.1">
    <property type="nucleotide sequence ID" value="NZ_FXUG01000003.1"/>
</dbReference>
<reference evidence="3 4" key="1">
    <citation type="submission" date="2017-05" db="EMBL/GenBank/DDBJ databases">
        <authorList>
            <person name="Varghese N."/>
            <person name="Submissions S."/>
        </authorList>
    </citation>
    <scope>NUCLEOTIDE SEQUENCE [LARGE SCALE GENOMIC DNA]</scope>
    <source>
        <strain evidence="3 4">DSM 25457</strain>
    </source>
</reference>
<feature type="compositionally biased region" description="Polar residues" evidence="1">
    <location>
        <begin position="17"/>
        <end position="34"/>
    </location>
</feature>
<evidence type="ECO:0000256" key="1">
    <source>
        <dbReference type="SAM" id="MobiDB-lite"/>
    </source>
</evidence>
<name>A0ABY1PVZ4_9BACT</name>
<dbReference type="SUPFAM" id="SSF48371">
    <property type="entry name" value="ARM repeat"/>
    <property type="match status" value="1"/>
</dbReference>
<dbReference type="Proteomes" id="UP001158067">
    <property type="component" value="Unassembled WGS sequence"/>
</dbReference>
<sequence length="516" mass="56402">MPSHHDNHYRNPHAQPGETQSLPGQSAPAQSSFREQMHSHGDHPASNSNAWDPSTPNPFSLALAAKPESSTGARLWRGIKTLVATIAVTAVLLSAVFFGKQYLLHRLVTDLDQLEPAEKQSRLVQIASFGDSAIEPLVERLVDPADDVSESAFVLLQRMQNDWTTLQSDAALTAHNRLLQAIHRTYNTAKTAQPDQLTQKQLARGRELIRQTLLEFSGKSLPEDATEDKANILVSNAQKLLNHLEAANPSAQTPILARAPQPRDRHPHVPSPNSPGQTADSALQSRSGWTDWPPPANHSTTKSQPAQIVRSGPKRISQYDASSLATNDSATPTHGLHPLPQGVTAPLAPVSPTPARPEPRSKGAQPSPRIVAARRPTESTIQMATHLSESPLSVLDDETVIRHLANPDAMVASQARTELVQRGFSDPQLEMATAIATSNGKGRIRLIDSLVHSSQLNAGPWLSMMLDDPDRQVRLHVASTLASNKDPAILERLRQRLAREDDDYVATRLRRILDLR</sequence>
<feature type="compositionally biased region" description="Polar residues" evidence="1">
    <location>
        <begin position="274"/>
        <end position="288"/>
    </location>
</feature>
<dbReference type="InterPro" id="IPR011989">
    <property type="entry name" value="ARM-like"/>
</dbReference>
<feature type="transmembrane region" description="Helical" evidence="2">
    <location>
        <begin position="81"/>
        <end position="99"/>
    </location>
</feature>
<feature type="compositionally biased region" description="Polar residues" evidence="1">
    <location>
        <begin position="297"/>
        <end position="306"/>
    </location>
</feature>
<keyword evidence="2" id="KW-0812">Transmembrane</keyword>
<feature type="compositionally biased region" description="Polar residues" evidence="1">
    <location>
        <begin position="319"/>
        <end position="332"/>
    </location>
</feature>
<evidence type="ECO:0000256" key="2">
    <source>
        <dbReference type="SAM" id="Phobius"/>
    </source>
</evidence>
<feature type="region of interest" description="Disordered" evidence="1">
    <location>
        <begin position="259"/>
        <end position="370"/>
    </location>
</feature>
<dbReference type="Pfam" id="PF13646">
    <property type="entry name" value="HEAT_2"/>
    <property type="match status" value="1"/>
</dbReference>
<accession>A0ABY1PVZ4</accession>
<keyword evidence="2" id="KW-0472">Membrane</keyword>
<evidence type="ECO:0000313" key="4">
    <source>
        <dbReference type="Proteomes" id="UP001158067"/>
    </source>
</evidence>
<keyword evidence="4" id="KW-1185">Reference proteome</keyword>
<gene>
    <name evidence="3" type="ORF">SAMN06265222_103160</name>
</gene>